<evidence type="ECO:0000313" key="1">
    <source>
        <dbReference type="EMBL" id="GAA1644940.1"/>
    </source>
</evidence>
<reference evidence="1 2" key="1">
    <citation type="journal article" date="2019" name="Int. J. Syst. Evol. Microbiol.">
        <title>The Global Catalogue of Microorganisms (GCM) 10K type strain sequencing project: providing services to taxonomists for standard genome sequencing and annotation.</title>
        <authorList>
            <consortium name="The Broad Institute Genomics Platform"/>
            <consortium name="The Broad Institute Genome Sequencing Center for Infectious Disease"/>
            <person name="Wu L."/>
            <person name="Ma J."/>
        </authorList>
    </citation>
    <scope>NUCLEOTIDE SEQUENCE [LARGE SCALE GENOMIC DNA]</scope>
    <source>
        <strain evidence="1 2">JCM 14306</strain>
    </source>
</reference>
<name>A0ABN2FFS3_9ACTN</name>
<dbReference type="EMBL" id="BAAANE010000007">
    <property type="protein sequence ID" value="GAA1644940.1"/>
    <property type="molecule type" value="Genomic_DNA"/>
</dbReference>
<gene>
    <name evidence="1" type="ORF">GCM10009744_39520</name>
</gene>
<accession>A0ABN2FFS3</accession>
<evidence type="ECO:0000313" key="2">
    <source>
        <dbReference type="Proteomes" id="UP001501319"/>
    </source>
</evidence>
<proteinExistence type="predicted"/>
<dbReference type="Proteomes" id="UP001501319">
    <property type="component" value="Unassembled WGS sequence"/>
</dbReference>
<sequence>MGDVGMRDVGVGDVGMRDVGVGDVGMRDVGVGDVGMRDVGVGDVGMGAQWLQSKGSMWITGGLGAQRTSEWGDEG</sequence>
<comment type="caution">
    <text evidence="1">The sequence shown here is derived from an EMBL/GenBank/DDBJ whole genome shotgun (WGS) entry which is preliminary data.</text>
</comment>
<protein>
    <submittedName>
        <fullName evidence="1">Uncharacterized protein</fullName>
    </submittedName>
</protein>
<organism evidence="1 2">
    <name type="scientific">Kribbella alba</name>
    <dbReference type="NCBI Taxonomy" id="190197"/>
    <lineage>
        <taxon>Bacteria</taxon>
        <taxon>Bacillati</taxon>
        <taxon>Actinomycetota</taxon>
        <taxon>Actinomycetes</taxon>
        <taxon>Propionibacteriales</taxon>
        <taxon>Kribbellaceae</taxon>
        <taxon>Kribbella</taxon>
    </lineage>
</organism>
<keyword evidence="2" id="KW-1185">Reference proteome</keyword>